<reference evidence="3 4" key="1">
    <citation type="submission" date="2019-03" db="EMBL/GenBank/DDBJ databases">
        <title>First draft genome of Liparis tanakae, snailfish: a comprehensive survey of snailfish specific genes.</title>
        <authorList>
            <person name="Kim W."/>
            <person name="Song I."/>
            <person name="Jeong J.-H."/>
            <person name="Kim D."/>
            <person name="Kim S."/>
            <person name="Ryu S."/>
            <person name="Song J.Y."/>
            <person name="Lee S.K."/>
        </authorList>
    </citation>
    <scope>NUCLEOTIDE SEQUENCE [LARGE SCALE GENOMIC DNA]</scope>
    <source>
        <tissue evidence="3">Muscle</tissue>
    </source>
</reference>
<evidence type="ECO:0000256" key="1">
    <source>
        <dbReference type="SAM" id="MobiDB-lite"/>
    </source>
</evidence>
<feature type="region of interest" description="Disordered" evidence="1">
    <location>
        <begin position="66"/>
        <end position="90"/>
    </location>
</feature>
<feature type="chain" id="PRO_5021488384" evidence="2">
    <location>
        <begin position="35"/>
        <end position="90"/>
    </location>
</feature>
<name>A0A4Z2E2P4_9TELE</name>
<evidence type="ECO:0000313" key="4">
    <source>
        <dbReference type="Proteomes" id="UP000314294"/>
    </source>
</evidence>
<keyword evidence="2" id="KW-0732">Signal</keyword>
<accession>A0A4Z2E2P4</accession>
<dbReference type="EMBL" id="SRLO01021500">
    <property type="protein sequence ID" value="TNN22662.1"/>
    <property type="molecule type" value="Genomic_DNA"/>
</dbReference>
<dbReference type="AlphaFoldDB" id="A0A4Z2E2P4"/>
<protein>
    <submittedName>
        <fullName evidence="3">Uncharacterized protein</fullName>
    </submittedName>
</protein>
<proteinExistence type="predicted"/>
<keyword evidence="4" id="KW-1185">Reference proteome</keyword>
<evidence type="ECO:0000313" key="3">
    <source>
        <dbReference type="EMBL" id="TNN22662.1"/>
    </source>
</evidence>
<evidence type="ECO:0000256" key="2">
    <source>
        <dbReference type="SAM" id="SignalP"/>
    </source>
</evidence>
<sequence length="90" mass="9954">MPTNGCQGGNLKWIRKGFALLLVHIVAMMEYVEEAEEGQQSEGQQSDGQLCWLDVWVFLGGLSSSLSSESPSDGYKGDEKNTNLSYYNTE</sequence>
<organism evidence="3 4">
    <name type="scientific">Liparis tanakae</name>
    <name type="common">Tanaka's snailfish</name>
    <dbReference type="NCBI Taxonomy" id="230148"/>
    <lineage>
        <taxon>Eukaryota</taxon>
        <taxon>Metazoa</taxon>
        <taxon>Chordata</taxon>
        <taxon>Craniata</taxon>
        <taxon>Vertebrata</taxon>
        <taxon>Euteleostomi</taxon>
        <taxon>Actinopterygii</taxon>
        <taxon>Neopterygii</taxon>
        <taxon>Teleostei</taxon>
        <taxon>Neoteleostei</taxon>
        <taxon>Acanthomorphata</taxon>
        <taxon>Eupercaria</taxon>
        <taxon>Perciformes</taxon>
        <taxon>Cottioidei</taxon>
        <taxon>Cottales</taxon>
        <taxon>Liparidae</taxon>
        <taxon>Liparis</taxon>
    </lineage>
</organism>
<gene>
    <name evidence="3" type="ORF">EYF80_067223</name>
</gene>
<dbReference type="Proteomes" id="UP000314294">
    <property type="component" value="Unassembled WGS sequence"/>
</dbReference>
<feature type="signal peptide" evidence="2">
    <location>
        <begin position="1"/>
        <end position="34"/>
    </location>
</feature>
<comment type="caution">
    <text evidence="3">The sequence shown here is derived from an EMBL/GenBank/DDBJ whole genome shotgun (WGS) entry which is preliminary data.</text>
</comment>